<name>A0A1I5ELY9_9RHOB</name>
<dbReference type="PANTHER" id="PTHR43667:SF1">
    <property type="entry name" value="CYCLOPROPANE-FATTY-ACYL-PHOSPHOLIPID SYNTHASE"/>
    <property type="match status" value="1"/>
</dbReference>
<evidence type="ECO:0000313" key="8">
    <source>
        <dbReference type="Proteomes" id="UP000198599"/>
    </source>
</evidence>
<reference evidence="8" key="1">
    <citation type="submission" date="2016-10" db="EMBL/GenBank/DDBJ databases">
        <authorList>
            <person name="Varghese N."/>
            <person name="Submissions S."/>
        </authorList>
    </citation>
    <scope>NUCLEOTIDE SEQUENCE [LARGE SCALE GENOMIC DNA]</scope>
    <source>
        <strain evidence="8">DSM 28463</strain>
    </source>
</reference>
<dbReference type="CDD" id="cd02440">
    <property type="entry name" value="AdoMet_MTases"/>
    <property type="match status" value="1"/>
</dbReference>
<protein>
    <submittedName>
        <fullName evidence="7">Cyclopropane-fatty-acyl-phospholipid synthase</fullName>
    </submittedName>
</protein>
<evidence type="ECO:0000256" key="2">
    <source>
        <dbReference type="ARBA" id="ARBA00022603"/>
    </source>
</evidence>
<sequence>MWTKAFDRLLTHLIRRGRLVVTFADGTTRHYGSEDAPMAELTFHDPDLPRKIVLSPDLAVGEAYMDGRLTIANDDLYGFMSLAMSNMASQGQPWFRRPLVIGRWMMRRFKQFNPVKRAQKNVAHHYDLSGELYDLFLDEDRQYSCAYFSDPEMTLEAAQEAKKHHIARKLLIKPGMRVLDIGCGWGGMGLTLARDYGAEVTGVTLSREQHGIANARAKEAGLAEQAQFKLMDYRHVTGKFDRIVSVGMFEHVGVPHYDEYFNTLKRLLTPDGVALVHTIGRAGMPGATSAWITKYIFPGGYCPAMSEAMTAIEKSRLITTDVEVWRLHYAYTLRHWTKRFEANIDKARDLYDERFCRMWRYYLITSELTFRANKHVVFQFQLSPEKESVPLTRDYLYQEDKDGAQQAAE</sequence>
<keyword evidence="3" id="KW-0808">Transferase</keyword>
<dbReference type="GO" id="GO:0032259">
    <property type="term" value="P:methylation"/>
    <property type="evidence" value="ECO:0007669"/>
    <property type="project" value="UniProtKB-KW"/>
</dbReference>
<dbReference type="PANTHER" id="PTHR43667">
    <property type="entry name" value="CYCLOPROPANE-FATTY-ACYL-PHOSPHOLIPID SYNTHASE"/>
    <property type="match status" value="1"/>
</dbReference>
<gene>
    <name evidence="7" type="ORF">SAMN04487859_11690</name>
</gene>
<evidence type="ECO:0000313" key="7">
    <source>
        <dbReference type="EMBL" id="SFO12343.1"/>
    </source>
</evidence>
<comment type="similarity">
    <text evidence="1">Belongs to the CFA/CMAS family.</text>
</comment>
<dbReference type="Gene3D" id="3.40.50.150">
    <property type="entry name" value="Vaccinia Virus protein VP39"/>
    <property type="match status" value="1"/>
</dbReference>
<dbReference type="InterPro" id="IPR057206">
    <property type="entry name" value="DUF7884"/>
</dbReference>
<evidence type="ECO:0000256" key="5">
    <source>
        <dbReference type="ARBA" id="ARBA00023098"/>
    </source>
</evidence>
<dbReference type="InterPro" id="IPR003333">
    <property type="entry name" value="CMAS"/>
</dbReference>
<keyword evidence="2" id="KW-0489">Methyltransferase</keyword>
<dbReference type="GO" id="GO:0008610">
    <property type="term" value="P:lipid biosynthetic process"/>
    <property type="evidence" value="ECO:0007669"/>
    <property type="project" value="InterPro"/>
</dbReference>
<dbReference type="InterPro" id="IPR029063">
    <property type="entry name" value="SAM-dependent_MTases_sf"/>
</dbReference>
<keyword evidence="5" id="KW-0443">Lipid metabolism</keyword>
<evidence type="ECO:0000256" key="3">
    <source>
        <dbReference type="ARBA" id="ARBA00022679"/>
    </source>
</evidence>
<keyword evidence="4" id="KW-0949">S-adenosyl-L-methionine</keyword>
<keyword evidence="8" id="KW-1185">Reference proteome</keyword>
<dbReference type="SUPFAM" id="SSF53335">
    <property type="entry name" value="S-adenosyl-L-methionine-dependent methyltransferases"/>
    <property type="match status" value="1"/>
</dbReference>
<dbReference type="STRING" id="1005928.SAMN04487859_11690"/>
<dbReference type="AlphaFoldDB" id="A0A1I5ELY9"/>
<dbReference type="OrthoDB" id="9782855at2"/>
<organism evidence="7 8">
    <name type="scientific">Roseovarius lutimaris</name>
    <dbReference type="NCBI Taxonomy" id="1005928"/>
    <lineage>
        <taxon>Bacteria</taxon>
        <taxon>Pseudomonadati</taxon>
        <taxon>Pseudomonadota</taxon>
        <taxon>Alphaproteobacteria</taxon>
        <taxon>Rhodobacterales</taxon>
        <taxon>Roseobacteraceae</taxon>
        <taxon>Roseovarius</taxon>
    </lineage>
</organism>
<evidence type="ECO:0000256" key="1">
    <source>
        <dbReference type="ARBA" id="ARBA00010815"/>
    </source>
</evidence>
<dbReference type="Proteomes" id="UP000198599">
    <property type="component" value="Unassembled WGS sequence"/>
</dbReference>
<dbReference type="Pfam" id="PF25371">
    <property type="entry name" value="DUF7884"/>
    <property type="match status" value="1"/>
</dbReference>
<evidence type="ECO:0000259" key="6">
    <source>
        <dbReference type="Pfam" id="PF25371"/>
    </source>
</evidence>
<dbReference type="PIRSF" id="PIRSF003085">
    <property type="entry name" value="CMAS"/>
    <property type="match status" value="1"/>
</dbReference>
<evidence type="ECO:0000256" key="4">
    <source>
        <dbReference type="ARBA" id="ARBA00022691"/>
    </source>
</evidence>
<dbReference type="GO" id="GO:0008168">
    <property type="term" value="F:methyltransferase activity"/>
    <property type="evidence" value="ECO:0007669"/>
    <property type="project" value="UniProtKB-KW"/>
</dbReference>
<feature type="domain" description="DUF7884" evidence="6">
    <location>
        <begin position="18"/>
        <end position="72"/>
    </location>
</feature>
<dbReference type="Pfam" id="PF02353">
    <property type="entry name" value="CMAS"/>
    <property type="match status" value="1"/>
</dbReference>
<dbReference type="RefSeq" id="WP_092840417.1">
    <property type="nucleotide sequence ID" value="NZ_FOVP01000016.1"/>
</dbReference>
<dbReference type="EMBL" id="FOVP01000016">
    <property type="protein sequence ID" value="SFO12343.1"/>
    <property type="molecule type" value="Genomic_DNA"/>
</dbReference>
<accession>A0A1I5ELY9</accession>
<proteinExistence type="inferred from homology"/>
<dbReference type="InterPro" id="IPR050723">
    <property type="entry name" value="CFA/CMAS"/>
</dbReference>